<evidence type="ECO:0000313" key="6">
    <source>
        <dbReference type="Proteomes" id="UP000298030"/>
    </source>
</evidence>
<dbReference type="InterPro" id="IPR050346">
    <property type="entry name" value="FMO-like"/>
</dbReference>
<dbReference type="Gene3D" id="3.50.50.60">
    <property type="entry name" value="FAD/NAD(P)-binding domain"/>
    <property type="match status" value="2"/>
</dbReference>
<dbReference type="InterPro" id="IPR020946">
    <property type="entry name" value="Flavin_mOase-like"/>
</dbReference>
<comment type="caution">
    <text evidence="5">The sequence shown here is derived from an EMBL/GenBank/DDBJ whole genome shotgun (WGS) entry which is preliminary data.</text>
</comment>
<sequence length="530" mass="58774">MSTVLTNTRKKTIAIIGAGPAGLCALKSVLEREEYKNGEWEVTVFEAREDVCGVWLPAEPTTSTTPPVMPMYDSLTTNLPHPVMSFPGFPFPPETPLFPKAAAVLEYLRLYIQFYDLRSHIRLNTRVANVDWNKEDERWAVETTPETTRDGEQQGHRETTPADLVVVSNGHYSSPRFPTTPGVREWVEKGVATHAMWYRRPPPPPSTQGPPRREIKILVVGAGPSGQDLVADFLSLPTSDSYTYTVIHSTTSSASESVPQPNGNTLLRRPCVSLYHTLASNVRPTVTFGNGQVEAGIDHVYLATGYSYSCPFLPPHILKEGCPPSLDFEDGTKQGEVVEGKGLWNTGYSMHHLARHVWPVPLSSSPCSALPYPPTSLAFLALPFLVAPFPLVDAQARAVLAAFLDPTLFNVEKEVALVRERYREALGQGADGGKEERGSSEQFDYGDFLPQGSHHRIPAWHLKIYEAKTALRQRWRAFEKSGDWNECVKGVGSDGWDEQRGGYETEESARAAEKLWEDVCWNVLGDGRKA</sequence>
<dbReference type="Proteomes" id="UP000298030">
    <property type="component" value="Unassembled WGS sequence"/>
</dbReference>
<evidence type="ECO:0000256" key="3">
    <source>
        <dbReference type="ARBA" id="ARBA00022827"/>
    </source>
</evidence>
<dbReference type="OrthoDB" id="66881at2759"/>
<evidence type="ECO:0000256" key="4">
    <source>
        <dbReference type="ARBA" id="ARBA00023002"/>
    </source>
</evidence>
<dbReference type="PANTHER" id="PTHR23023">
    <property type="entry name" value="DIMETHYLANILINE MONOOXYGENASE"/>
    <property type="match status" value="1"/>
</dbReference>
<dbReference type="EMBL" id="QPFP01000135">
    <property type="protein sequence ID" value="TEB20615.1"/>
    <property type="molecule type" value="Genomic_DNA"/>
</dbReference>
<proteinExistence type="inferred from homology"/>
<dbReference type="SUPFAM" id="SSF51905">
    <property type="entry name" value="FAD/NAD(P)-binding domain"/>
    <property type="match status" value="1"/>
</dbReference>
<gene>
    <name evidence="5" type="ORF">FA13DRAFT_1717593</name>
</gene>
<keyword evidence="2" id="KW-0285">Flavoprotein</keyword>
<dbReference type="STRING" id="71717.A0A4Y7SFI1"/>
<comment type="similarity">
    <text evidence="1">Belongs to the FMO family.</text>
</comment>
<organism evidence="5 6">
    <name type="scientific">Coprinellus micaceus</name>
    <name type="common">Glistening ink-cap mushroom</name>
    <name type="synonym">Coprinus micaceus</name>
    <dbReference type="NCBI Taxonomy" id="71717"/>
    <lineage>
        <taxon>Eukaryota</taxon>
        <taxon>Fungi</taxon>
        <taxon>Dikarya</taxon>
        <taxon>Basidiomycota</taxon>
        <taxon>Agaricomycotina</taxon>
        <taxon>Agaricomycetes</taxon>
        <taxon>Agaricomycetidae</taxon>
        <taxon>Agaricales</taxon>
        <taxon>Agaricineae</taxon>
        <taxon>Psathyrellaceae</taxon>
        <taxon>Coprinellus</taxon>
    </lineage>
</organism>
<evidence type="ECO:0000256" key="1">
    <source>
        <dbReference type="ARBA" id="ARBA00009183"/>
    </source>
</evidence>
<keyword evidence="4" id="KW-0560">Oxidoreductase</keyword>
<dbReference type="InterPro" id="IPR036188">
    <property type="entry name" value="FAD/NAD-bd_sf"/>
</dbReference>
<protein>
    <submittedName>
        <fullName evidence="5">FAD/NAD(P)-binding domain-containing protein</fullName>
    </submittedName>
</protein>
<dbReference type="GO" id="GO:0050661">
    <property type="term" value="F:NADP binding"/>
    <property type="evidence" value="ECO:0007669"/>
    <property type="project" value="InterPro"/>
</dbReference>
<keyword evidence="6" id="KW-1185">Reference proteome</keyword>
<reference evidence="5 6" key="1">
    <citation type="journal article" date="2019" name="Nat. Ecol. Evol.">
        <title>Megaphylogeny resolves global patterns of mushroom evolution.</title>
        <authorList>
            <person name="Varga T."/>
            <person name="Krizsan K."/>
            <person name="Foldi C."/>
            <person name="Dima B."/>
            <person name="Sanchez-Garcia M."/>
            <person name="Sanchez-Ramirez S."/>
            <person name="Szollosi G.J."/>
            <person name="Szarkandi J.G."/>
            <person name="Papp V."/>
            <person name="Albert L."/>
            <person name="Andreopoulos W."/>
            <person name="Angelini C."/>
            <person name="Antonin V."/>
            <person name="Barry K.W."/>
            <person name="Bougher N.L."/>
            <person name="Buchanan P."/>
            <person name="Buyck B."/>
            <person name="Bense V."/>
            <person name="Catcheside P."/>
            <person name="Chovatia M."/>
            <person name="Cooper J."/>
            <person name="Damon W."/>
            <person name="Desjardin D."/>
            <person name="Finy P."/>
            <person name="Geml J."/>
            <person name="Haridas S."/>
            <person name="Hughes K."/>
            <person name="Justo A."/>
            <person name="Karasinski D."/>
            <person name="Kautmanova I."/>
            <person name="Kiss B."/>
            <person name="Kocsube S."/>
            <person name="Kotiranta H."/>
            <person name="LaButti K.M."/>
            <person name="Lechner B.E."/>
            <person name="Liimatainen K."/>
            <person name="Lipzen A."/>
            <person name="Lukacs Z."/>
            <person name="Mihaltcheva S."/>
            <person name="Morgado L.N."/>
            <person name="Niskanen T."/>
            <person name="Noordeloos M.E."/>
            <person name="Ohm R.A."/>
            <person name="Ortiz-Santana B."/>
            <person name="Ovrebo C."/>
            <person name="Racz N."/>
            <person name="Riley R."/>
            <person name="Savchenko A."/>
            <person name="Shiryaev A."/>
            <person name="Soop K."/>
            <person name="Spirin V."/>
            <person name="Szebenyi C."/>
            <person name="Tomsovsky M."/>
            <person name="Tulloss R.E."/>
            <person name="Uehling J."/>
            <person name="Grigoriev I.V."/>
            <person name="Vagvolgyi C."/>
            <person name="Papp T."/>
            <person name="Martin F.M."/>
            <person name="Miettinen O."/>
            <person name="Hibbett D.S."/>
            <person name="Nagy L.G."/>
        </authorList>
    </citation>
    <scope>NUCLEOTIDE SEQUENCE [LARGE SCALE GENOMIC DNA]</scope>
    <source>
        <strain evidence="5 6">FP101781</strain>
    </source>
</reference>
<dbReference type="AlphaFoldDB" id="A0A4Y7SFI1"/>
<dbReference type="GO" id="GO:0050660">
    <property type="term" value="F:flavin adenine dinucleotide binding"/>
    <property type="evidence" value="ECO:0007669"/>
    <property type="project" value="InterPro"/>
</dbReference>
<accession>A0A4Y7SFI1</accession>
<name>A0A4Y7SFI1_COPMI</name>
<dbReference type="GO" id="GO:0004499">
    <property type="term" value="F:N,N-dimethylaniline monooxygenase activity"/>
    <property type="evidence" value="ECO:0007669"/>
    <property type="project" value="InterPro"/>
</dbReference>
<evidence type="ECO:0000256" key="2">
    <source>
        <dbReference type="ARBA" id="ARBA00022630"/>
    </source>
</evidence>
<evidence type="ECO:0000313" key="5">
    <source>
        <dbReference type="EMBL" id="TEB20615.1"/>
    </source>
</evidence>
<keyword evidence="3" id="KW-0274">FAD</keyword>
<dbReference type="Pfam" id="PF00743">
    <property type="entry name" value="FMO-like"/>
    <property type="match status" value="1"/>
</dbReference>